<dbReference type="RefSeq" id="WP_249294486.1">
    <property type="nucleotide sequence ID" value="NZ_JACRSV010000001.1"/>
</dbReference>
<sequence>MNRREFMEQLRGLLKTLPYGEQEDALQFYEEYFDDAGVDNEQRVIEELESPEAVAQKIMLNSPSVPAAQGWVNADNGAEEAASEKANSAPSGDSATAGSSGYDPSAFERYYKNQQMAKQQKSSSWVLWLVFILTFPIWFPLGIGLLALIFSLAVTALALIFSFAVTVVALVATVILALILGIPMLFYDPLNGFYMLSVAVMAAGVALIFIPPVGWLCKKGIPGMFRGIGKLFSGSSKKVKSTFGKKGVE</sequence>
<feature type="transmembrane region" description="Helical" evidence="2">
    <location>
        <begin position="156"/>
        <end position="181"/>
    </location>
</feature>
<proteinExistence type="predicted"/>
<name>A0A926E0Y8_9FIRM</name>
<dbReference type="AlphaFoldDB" id="A0A926E0Y8"/>
<feature type="region of interest" description="Disordered" evidence="1">
    <location>
        <begin position="79"/>
        <end position="100"/>
    </location>
</feature>
<keyword evidence="2" id="KW-0472">Membrane</keyword>
<gene>
    <name evidence="3" type="ORF">H8710_05845</name>
</gene>
<reference evidence="3" key="1">
    <citation type="submission" date="2020-08" db="EMBL/GenBank/DDBJ databases">
        <title>Genome public.</title>
        <authorList>
            <person name="Liu C."/>
            <person name="Sun Q."/>
        </authorList>
    </citation>
    <scope>NUCLEOTIDE SEQUENCE</scope>
    <source>
        <strain evidence="3">NSJ-33</strain>
    </source>
</reference>
<feature type="transmembrane region" description="Helical" evidence="2">
    <location>
        <begin position="125"/>
        <end position="150"/>
    </location>
</feature>
<evidence type="ECO:0000313" key="3">
    <source>
        <dbReference type="EMBL" id="MBC8559594.1"/>
    </source>
</evidence>
<dbReference type="Pfam" id="PF22564">
    <property type="entry name" value="HAAS"/>
    <property type="match status" value="1"/>
</dbReference>
<organism evidence="3 4">
    <name type="scientific">Fumia xinanensis</name>
    <dbReference type="NCBI Taxonomy" id="2763659"/>
    <lineage>
        <taxon>Bacteria</taxon>
        <taxon>Bacillati</taxon>
        <taxon>Bacillota</taxon>
        <taxon>Clostridia</taxon>
        <taxon>Eubacteriales</taxon>
        <taxon>Oscillospiraceae</taxon>
        <taxon>Fumia</taxon>
    </lineage>
</organism>
<accession>A0A926E0Y8</accession>
<keyword evidence="4" id="KW-1185">Reference proteome</keyword>
<keyword evidence="2" id="KW-1133">Transmembrane helix</keyword>
<comment type="caution">
    <text evidence="3">The sequence shown here is derived from an EMBL/GenBank/DDBJ whole genome shotgun (WGS) entry which is preliminary data.</text>
</comment>
<evidence type="ECO:0000256" key="2">
    <source>
        <dbReference type="SAM" id="Phobius"/>
    </source>
</evidence>
<feature type="transmembrane region" description="Helical" evidence="2">
    <location>
        <begin position="193"/>
        <end position="216"/>
    </location>
</feature>
<protein>
    <recommendedName>
        <fullName evidence="5">DUF1700 domain-containing protein</fullName>
    </recommendedName>
</protein>
<evidence type="ECO:0008006" key="5">
    <source>
        <dbReference type="Google" id="ProtNLM"/>
    </source>
</evidence>
<evidence type="ECO:0000256" key="1">
    <source>
        <dbReference type="SAM" id="MobiDB-lite"/>
    </source>
</evidence>
<keyword evidence="2" id="KW-0812">Transmembrane</keyword>
<dbReference type="Proteomes" id="UP000610760">
    <property type="component" value="Unassembled WGS sequence"/>
</dbReference>
<dbReference type="EMBL" id="JACRSV010000001">
    <property type="protein sequence ID" value="MBC8559594.1"/>
    <property type="molecule type" value="Genomic_DNA"/>
</dbReference>
<evidence type="ECO:0000313" key="4">
    <source>
        <dbReference type="Proteomes" id="UP000610760"/>
    </source>
</evidence>